<accession>A0A7J7M6E6</accession>
<keyword evidence="4" id="KW-1185">Reference proteome</keyword>
<evidence type="ECO:0000313" key="3">
    <source>
        <dbReference type="EMBL" id="KAF6150471.1"/>
    </source>
</evidence>
<proteinExistence type="predicted"/>
<dbReference type="InterPro" id="IPR019557">
    <property type="entry name" value="AminoTfrase-like_pln_mobile"/>
</dbReference>
<reference evidence="3 4" key="1">
    <citation type="journal article" date="2020" name="IScience">
        <title>Genome Sequencing of the Endangered Kingdonia uniflora (Circaeasteraceae, Ranunculales) Reveals Potential Mechanisms of Evolutionary Specialization.</title>
        <authorList>
            <person name="Sun Y."/>
            <person name="Deng T."/>
            <person name="Zhang A."/>
            <person name="Moore M.J."/>
            <person name="Landis J.B."/>
            <person name="Lin N."/>
            <person name="Zhang H."/>
            <person name="Zhang X."/>
            <person name="Huang J."/>
            <person name="Zhang X."/>
            <person name="Sun H."/>
            <person name="Wang H."/>
        </authorList>
    </citation>
    <scope>NUCLEOTIDE SEQUENCE [LARGE SCALE GENOMIC DNA]</scope>
    <source>
        <strain evidence="3">TB1705</strain>
        <tissue evidence="3">Leaf</tissue>
    </source>
</reference>
<feature type="domain" description="Aminotransferase-like plant mobile" evidence="2">
    <location>
        <begin position="17"/>
        <end position="115"/>
    </location>
</feature>
<name>A0A7J7M6E6_9MAGN</name>
<dbReference type="EMBL" id="JACGCM010001734">
    <property type="protein sequence ID" value="KAF6150471.1"/>
    <property type="molecule type" value="Genomic_DNA"/>
</dbReference>
<evidence type="ECO:0000256" key="1">
    <source>
        <dbReference type="SAM" id="MobiDB-lite"/>
    </source>
</evidence>
<gene>
    <name evidence="3" type="ORF">GIB67_030272</name>
</gene>
<dbReference type="InterPro" id="IPR044824">
    <property type="entry name" value="MAIN-like"/>
</dbReference>
<feature type="region of interest" description="Disordered" evidence="1">
    <location>
        <begin position="248"/>
        <end position="270"/>
    </location>
</feature>
<evidence type="ECO:0000313" key="4">
    <source>
        <dbReference type="Proteomes" id="UP000541444"/>
    </source>
</evidence>
<dbReference type="AlphaFoldDB" id="A0A7J7M6E6"/>
<dbReference type="Proteomes" id="UP000541444">
    <property type="component" value="Unassembled WGS sequence"/>
</dbReference>
<organism evidence="3 4">
    <name type="scientific">Kingdonia uniflora</name>
    <dbReference type="NCBI Taxonomy" id="39325"/>
    <lineage>
        <taxon>Eukaryota</taxon>
        <taxon>Viridiplantae</taxon>
        <taxon>Streptophyta</taxon>
        <taxon>Embryophyta</taxon>
        <taxon>Tracheophyta</taxon>
        <taxon>Spermatophyta</taxon>
        <taxon>Magnoliopsida</taxon>
        <taxon>Ranunculales</taxon>
        <taxon>Circaeasteraceae</taxon>
        <taxon>Kingdonia</taxon>
    </lineage>
</organism>
<dbReference type="PANTHER" id="PTHR46033:SF8">
    <property type="entry name" value="PROTEIN MAINTENANCE OF MERISTEMS-LIKE"/>
    <property type="match status" value="1"/>
</dbReference>
<protein>
    <recommendedName>
        <fullName evidence="2">Aminotransferase-like plant mobile domain-containing protein</fullName>
    </recommendedName>
</protein>
<dbReference type="PANTHER" id="PTHR46033">
    <property type="entry name" value="PROTEIN MAIN-LIKE 2"/>
    <property type="match status" value="1"/>
</dbReference>
<feature type="compositionally biased region" description="Low complexity" evidence="1">
    <location>
        <begin position="248"/>
        <end position="262"/>
    </location>
</feature>
<evidence type="ECO:0000259" key="2">
    <source>
        <dbReference type="Pfam" id="PF10536"/>
    </source>
</evidence>
<comment type="caution">
    <text evidence="3">The sequence shown here is derived from an EMBL/GenBank/DDBJ whole genome shotgun (WGS) entry which is preliminary data.</text>
</comment>
<sequence>MTYLTVEANRDDDITIARIFILFMMEHLRFQTANDTVPLGYLAAVNDLDSAAQYDWGSAILASLYHGLDTAVTTGGAITAFVQLLPYWFYEYYEVGHPIVKEEVTGEVRIPLDPLLSMSPHISPAALHEMRQAGFTDCRSHVDRFPEDGESRSVRTECTQSLYYTRGGYVSVEELWHLAHGMRRLDLAESARDAQRIQEVEEELVNAPRQIHSIDHQLYAHDLQLRRGYDVRVVSLLPGGGARMRQHGFGLRTRGGSTSSRGWGTGDDSE</sequence>
<dbReference type="Pfam" id="PF10536">
    <property type="entry name" value="PMD"/>
    <property type="match status" value="1"/>
</dbReference>
<dbReference type="GO" id="GO:0010073">
    <property type="term" value="P:meristem maintenance"/>
    <property type="evidence" value="ECO:0007669"/>
    <property type="project" value="InterPro"/>
</dbReference>